<accession>A0A437QP63</accession>
<dbReference type="OrthoDB" id="9808314at2"/>
<protein>
    <submittedName>
        <fullName evidence="1">Uncharacterized protein</fullName>
    </submittedName>
</protein>
<proteinExistence type="predicted"/>
<dbReference type="AlphaFoldDB" id="A0A437QP63"/>
<dbReference type="RefSeq" id="WP_127765809.1">
    <property type="nucleotide sequence ID" value="NZ_SADE01000002.1"/>
</dbReference>
<name>A0A437QP63_9PROT</name>
<reference evidence="2" key="1">
    <citation type="submission" date="2019-01" db="EMBL/GenBank/DDBJ databases">
        <title>Gri0909 isolated from a small marine red alga.</title>
        <authorList>
            <person name="Kim J."/>
            <person name="Jeong S.E."/>
            <person name="Jeon C.O."/>
        </authorList>
    </citation>
    <scope>NUCLEOTIDE SEQUENCE [LARGE SCALE GENOMIC DNA]</scope>
    <source>
        <strain evidence="2">Gri0909</strain>
    </source>
</reference>
<evidence type="ECO:0000313" key="1">
    <source>
        <dbReference type="EMBL" id="RVU36333.1"/>
    </source>
</evidence>
<comment type="caution">
    <text evidence="1">The sequence shown here is derived from an EMBL/GenBank/DDBJ whole genome shotgun (WGS) entry which is preliminary data.</text>
</comment>
<organism evidence="1 2">
    <name type="scientific">Hwanghaeella grinnelliae</name>
    <dbReference type="NCBI Taxonomy" id="2500179"/>
    <lineage>
        <taxon>Bacteria</taxon>
        <taxon>Pseudomonadati</taxon>
        <taxon>Pseudomonadota</taxon>
        <taxon>Alphaproteobacteria</taxon>
        <taxon>Rhodospirillales</taxon>
        <taxon>Rhodospirillaceae</taxon>
        <taxon>Hwanghaeella</taxon>
    </lineage>
</organism>
<dbReference type="EMBL" id="SADE01000002">
    <property type="protein sequence ID" value="RVU36333.1"/>
    <property type="molecule type" value="Genomic_DNA"/>
</dbReference>
<evidence type="ECO:0000313" key="2">
    <source>
        <dbReference type="Proteomes" id="UP000287447"/>
    </source>
</evidence>
<sequence length="71" mass="7846">MAFEDLQAEIGLLLTELDGEQGDRHEIYLRIRQMLDTMKAEGLPLPQDLVELEKALEAEFSSETGDGPNGG</sequence>
<keyword evidence="2" id="KW-1185">Reference proteome</keyword>
<dbReference type="Proteomes" id="UP000287447">
    <property type="component" value="Unassembled WGS sequence"/>
</dbReference>
<gene>
    <name evidence="1" type="ORF">EOI86_14070</name>
</gene>